<proteinExistence type="predicted"/>
<name>A0A059FBP1_9PROT</name>
<keyword evidence="2" id="KW-1185">Reference proteome</keyword>
<dbReference type="eggNOG" id="ENOG502ZCP1">
    <property type="taxonomic scope" value="Bacteria"/>
</dbReference>
<gene>
    <name evidence="1" type="ORF">HJA_10570</name>
</gene>
<protein>
    <recommendedName>
        <fullName evidence="3">Apea-like HEPN domain-containing protein</fullName>
    </recommendedName>
</protein>
<evidence type="ECO:0000313" key="2">
    <source>
        <dbReference type="Proteomes" id="UP000024816"/>
    </source>
</evidence>
<reference evidence="1 2" key="1">
    <citation type="journal article" date="2014" name="Antonie Van Leeuwenhoek">
        <title>Hyphomonas beringensis sp. nov. and Hyphomonas chukchiensis sp. nov., isolated from surface seawater of the Bering Sea and Chukchi Sea.</title>
        <authorList>
            <person name="Li C."/>
            <person name="Lai Q."/>
            <person name="Li G."/>
            <person name="Dong C."/>
            <person name="Wang J."/>
            <person name="Liao Y."/>
            <person name="Shao Z."/>
        </authorList>
    </citation>
    <scope>NUCLEOTIDE SEQUENCE [LARGE SCALE GENOMIC DNA]</scope>
    <source>
        <strain evidence="1 2">VP2</strain>
    </source>
</reference>
<accession>A0A059FBP1</accession>
<sequence>MYGAVGRLGVDVGFSRSTLQYGEEIHKIIREQFELELRSEVLGLMIYEDGNAAIMGMSASVVVETDLAPLETGMRHWYSISDQMNQSQLTCAALINDAQFVGHADAKFILLITAVEALSGKAAASTEQISAVEKLCGTLAEFDVGGGVRETLMRTLENAKKPSIRQGYMKKLRSLLGDEDAKRFDKLYALRSSYVHEGKGRGDLQESIPIALDIAIRLLETDTQRHN</sequence>
<dbReference type="AlphaFoldDB" id="A0A059FBP1"/>
<dbReference type="Proteomes" id="UP000024816">
    <property type="component" value="Unassembled WGS sequence"/>
</dbReference>
<evidence type="ECO:0008006" key="3">
    <source>
        <dbReference type="Google" id="ProtNLM"/>
    </source>
</evidence>
<dbReference type="EMBL" id="ARYJ01000006">
    <property type="protein sequence ID" value="KCZ88019.1"/>
    <property type="molecule type" value="Genomic_DNA"/>
</dbReference>
<evidence type="ECO:0000313" key="1">
    <source>
        <dbReference type="EMBL" id="KCZ88019.1"/>
    </source>
</evidence>
<comment type="caution">
    <text evidence="1">The sequence shown here is derived from an EMBL/GenBank/DDBJ whole genome shotgun (WGS) entry which is preliminary data.</text>
</comment>
<organism evidence="1 2">
    <name type="scientific">Hyphomonas jannaschiana VP2</name>
    <dbReference type="NCBI Taxonomy" id="1280952"/>
    <lineage>
        <taxon>Bacteria</taxon>
        <taxon>Pseudomonadati</taxon>
        <taxon>Pseudomonadota</taxon>
        <taxon>Alphaproteobacteria</taxon>
        <taxon>Hyphomonadales</taxon>
        <taxon>Hyphomonadaceae</taxon>
        <taxon>Hyphomonas</taxon>
    </lineage>
</organism>